<dbReference type="Proteomes" id="UP000323142">
    <property type="component" value="Unassembled WGS sequence"/>
</dbReference>
<proteinExistence type="predicted"/>
<dbReference type="EMBL" id="VUOA01000034">
    <property type="protein sequence ID" value="KAA2235619.1"/>
    <property type="molecule type" value="Genomic_DNA"/>
</dbReference>
<protein>
    <recommendedName>
        <fullName evidence="3">Lipoprotein</fullName>
    </recommendedName>
</protein>
<dbReference type="PROSITE" id="PS51257">
    <property type="entry name" value="PROKAR_LIPOPROTEIN"/>
    <property type="match status" value="1"/>
</dbReference>
<dbReference type="AlphaFoldDB" id="A0A5B2VBB4"/>
<name>A0A5B2VBB4_9HYPH</name>
<reference evidence="1 2" key="2">
    <citation type="submission" date="2019-09" db="EMBL/GenBank/DDBJ databases">
        <authorList>
            <person name="Jin C."/>
        </authorList>
    </citation>
    <scope>NUCLEOTIDE SEQUENCE [LARGE SCALE GENOMIC DNA]</scope>
    <source>
        <strain evidence="1 2">BN140002</strain>
    </source>
</reference>
<organism evidence="1 2">
    <name type="scientific">Salinarimonas soli</name>
    <dbReference type="NCBI Taxonomy" id="1638099"/>
    <lineage>
        <taxon>Bacteria</taxon>
        <taxon>Pseudomonadati</taxon>
        <taxon>Pseudomonadota</taxon>
        <taxon>Alphaproteobacteria</taxon>
        <taxon>Hyphomicrobiales</taxon>
        <taxon>Salinarimonadaceae</taxon>
        <taxon>Salinarimonas</taxon>
    </lineage>
</organism>
<comment type="caution">
    <text evidence="1">The sequence shown here is derived from an EMBL/GenBank/DDBJ whole genome shotgun (WGS) entry which is preliminary data.</text>
</comment>
<evidence type="ECO:0008006" key="3">
    <source>
        <dbReference type="Google" id="ProtNLM"/>
    </source>
</evidence>
<reference evidence="1 2" key="1">
    <citation type="submission" date="2019-09" db="EMBL/GenBank/DDBJ databases">
        <title>Salinarimonas rosea gen. nov., sp. nov., a new member of the a-2 subgroup of the Proteobacteria.</title>
        <authorList>
            <person name="Liu J."/>
        </authorList>
    </citation>
    <scope>NUCLEOTIDE SEQUENCE [LARGE SCALE GENOMIC DNA]</scope>
    <source>
        <strain evidence="1 2">BN140002</strain>
    </source>
</reference>
<dbReference type="RefSeq" id="WP_149820524.1">
    <property type="nucleotide sequence ID" value="NZ_VUOA01000034.1"/>
</dbReference>
<sequence>MRVSLLVLGAAVMLQGCVSPTYGPRTASMQPVSLDCGSAFLVNVDGTAKDVLVVPYPASEARYAACTQGAGAPLADRAVIAAVRHLRTGLKQACAPTTVTPAGTGAFLVGYTGCRPLTPGELP</sequence>
<keyword evidence="2" id="KW-1185">Reference proteome</keyword>
<evidence type="ECO:0000313" key="2">
    <source>
        <dbReference type="Proteomes" id="UP000323142"/>
    </source>
</evidence>
<evidence type="ECO:0000313" key="1">
    <source>
        <dbReference type="EMBL" id="KAA2235619.1"/>
    </source>
</evidence>
<accession>A0A5B2VBB4</accession>
<gene>
    <name evidence="1" type="ORF">F0L46_19155</name>
</gene>